<feature type="compositionally biased region" description="Polar residues" evidence="3">
    <location>
        <begin position="55"/>
        <end position="68"/>
    </location>
</feature>
<feature type="compositionally biased region" description="Basic and acidic residues" evidence="3">
    <location>
        <begin position="1758"/>
        <end position="1772"/>
    </location>
</feature>
<keyword evidence="2" id="KW-0175">Coiled coil</keyword>
<feature type="compositionally biased region" description="Basic and acidic residues" evidence="3">
    <location>
        <begin position="1272"/>
        <end position="1298"/>
    </location>
</feature>
<feature type="compositionally biased region" description="Acidic residues" evidence="3">
    <location>
        <begin position="163"/>
        <end position="176"/>
    </location>
</feature>
<feature type="compositionally biased region" description="Basic and acidic residues" evidence="3">
    <location>
        <begin position="2508"/>
        <end position="2529"/>
    </location>
</feature>
<sequence>MCEDVPDKSQSEQALQEQFENISKDLTSKLVSKSLEDLSQIQKEEEELKSREEVQSQGTPNLEETSTELPIESTVDEKGVSISGPIGKNSESVDETKQVQETPEEDTPTGKVEQEDQEAATETKSIVASDSKETSDLEESGRKDIEQSEEKPVEAITETLTAEAEETQDNVVESDESIGKSQEIPDKPEEVEVREQPEAETEETVKEIQQAASETIGVVTEEAKSEEKPQVGVSTEDSDHHTFEADQIPAGEEHNEQKEEVEENKEEESSLVKETQEQPQHDDEEEKPHVAEDPGEEKEQQPQIETEPSPAAVEEKVIESQPLVNSNEQVAKAIPPEVISVKSTAGSEIDNKEFVEALEAHHITFEDVTHLGIIAPAKKLYDQETIDEETESEKELPLWNKRPSTVVVYNDSQEGSDIKPQRSVSFHESDSMKEEESDPNYEIVAKGVIDGVVRNAVKEVLLSGKDQRLAEMQQKLQEIEQKEMMLLEREMSIHKEEEMKRLHDLEEKEKELDEREKTLHFREEQQLLEEIERRENDLERLETTLEQKERQLREKEAEKLAKEQDRLQELQRRQAIEEIRNKQKELQDKQNEYARRELALKEEKLKSIQKDNEKADEEKRHELQKKEDELRDKEDEIQRCESELSMKLQEAELQKLAMEEEARRMKEEEKLKLIEIELKARESQLNNREKVLEERIAEENDKIQKDKQKYEEWKKKEADDLEKRLEEAEVMIKQRLEEDERQKELIQLQIQQAAEKAREELLQELLEKEEAEKQRLAEEEAEKQRLAEEEAENQRLAAEEAEKQRLAEEAEKQRLVAEEAEKRRLAEEAEKRRLAEEAEKQRLKEEETEKQRLAAEEAEKQRLAEEEAEKQRIAEEEAEKQRLAEEEEAEKQRTAEEEAEKQRLAEEEAEKQRLAEEAEKQRLVEEEAEKQKLAAEEAEKQRLAEEEAEEQIIAAEEAEKQRLAAEEAEKQRLAEEDTEKQRIAAEEAEKQRLAEEEAEKQRLAEEEAERQRLADEEAVKQRLDAEEAEKLKLAEEKKYKDQLHDIAKEVVSECLCAAENKIQEVEEAENQRIAEEEVEKQRLAEEEAEKQRVAEEAEKQRLAEEEAEKQRIAAEEAEKQRLAEEEAEKERLAAEEAEKQRLAEEEAEKQRLAEEETEKLRLAKEEAEKQRIAAEEAEKQRCAEEEAEKRRLAEQEAEKQRLAEEKAEKQRLAAEEAEKERASLDSTVNEVLEDLFLKVEDSLEQENQGENTPSNNGIHVEETDTKVNVSQKVEELDSRMEAEISEESKPIEDVHQTSKEVSQTVEEVDSSMEAKISEESKPTEEISQTVEELVSKVEEETSEESKPTQEVSQTVEELVSKVEEETSEESKPTEEVSQTVEEFVSKVEEETSEESKPTEEISQTVEELVSKVEEETSEESKPTQEVSQTFEELVSKVEEETSEESKPTEEVSETVEELVSKIEEETSEENKPTEEISQTVEELVSKVEEETSEESKPTEEVSETVEELASKIEEETPEESKPTEEVSQTVEELVSKVEEETSEKNKPTEEVSETVEELVSKIEEETSEESKPTEEVSQTVEELVSKVEEETSEESKPTQEVSQTVEELVSKVEEETSEESKPTEEVSETVEELVSKIEEETSEENKPTEEVSQTVKEPVSKVEEETSEESKPTEEVSETVEELVSKIEEETSEESKPTEEISQTVEELVSKVEEETSEESKPTQEVSQTVEELVSKVEEETSVESKPTQEVSQTVEELVSKVEEETSEESKPMQEISQTVEELVSKIEEETSEESEPTEDVSQTVEELVSKVEEETSEESKPTEEILQTDEELGSKIEEETSEESKPTEEVSQTVEELVSKIEEETSEESKPTQEVSQTVEELVSKVEEETSEESKPAEDVSQTVEELVSKDEEETSEESKPTEEVSQTVKELVAKVEDETFEESKPNEDVPQADEEVSLTVEELLSKVEEGTSEESKPTEEVSQTVEEVSQTTEELVTKVEEETSEESKPTEEFSQTVEELFSKVEEETSEESKPTEEVSQTVEDLGSKVEEETSDESKPTEEVSQTIEELVYKVEEEASERLAEEAEKLRIAEEEAEKQRLAAEEEKLRLVAKEAEKQRLADEEEEKQRLAAEEAERQRLAAEEAEKQRLAAEEAEKQRLAAEEAEKQRLAEVEAEEQRLVAKEAEKQRLADEEEEKQRLAAEEAERQRLAEEEAEKQKFAAEEAEKQRLAEEEAEKQRLAAEEAEKQRLAVEEAERNAKANELTENVVEMSLKEVLEEETINASSVLTTETINEAEKEIFNEYVSLQPVQIEIASRRLAQIACKESVSEVYEEEIQASAVDVSENASNTAEKEIFDEFVSYQANPEAYVMKRSVDSNAEHLANKSSVDAVAEVFEEDLVEASVEVTQEAIDASEKEVFTEMEQLVAHENDLLVKADELVSNTVDVSEKEVFGEMEDLVAKLDAESETKNDEESVEGEKVVDGKVDIVTEKKEEKEGEIQTVVDSDDSKSEVTEKRVVESEEMKDIPQADASVSEESKDAVQNETSEVVDTGETECHDDDVADADVEDDHVGVRITPPLDDGASDHKDDSFTKETIPTHLTDTMTSELEEEMVLNNTMDNCQVEVIASNREMTPTPKEEPIAVVAKRDLKDLELQLLEKEKERQSTYMIEETRIRKEREILMLQQEELKNERLKLELEAERARLSRLQEKQKEEEKRHQQELEEMRYRTDVLKEHQVKEKEKDQEHQKEIEKLKTDLLAKSAADKITHNIADEALENTIDEVANDADDTQTPPSADPVTSTPAVKLTSSGTGRKVLPDIPTIAKIHKATEEEANTFKQMKKLKVSKIDVEELTVTSPRSDDEGLANLSAGRNISAQNMKRSSRNKLSQGLDISVRSTDNNKLRLQWDWTPSTLNSGFRVWYSVLVLGTKFGPNINSHKSYKFHNSPLPESWPMTNREKMKELCVQHCWDTYGKIMDIKGLKARYTYRICVLGRRDRNGQRLTFGHIQFTMPGPPSRPVLRIEKLGDREVTFSWDAVTSYGDAFLCGYQLIHNGEPSGSIFTPDVLTATITNLEPGTTNIFSLIALSKHSIGNSRPSRTLKIKCPAMPHRVDEVFQVDTNQLGVILLTWQVPAMSDEQKQEILTQVEITDHQSDDEDQDENNNNPPQQQKNNEKPSKISCYLARVDGELYGKCEADANEQDYVGYEIGNCAVGQEYNISVASYCEPKPFQKDDRKVTCGCSSLPSQQIRCAPVSPPKSPKPFIKSINTFGIELAWERAREYSSAALSGYYIQINKMIYGDRLPADSLSTIITDLHPGLDYKISLIALTEHPVGKQRQTRDYDETSAYDSTYNSEDDDVISYDESYDEPHAPSRPPAKSKHAFTKSFDSGQRTQSTFSGGDELVNFMQTVKGQRNGHKVLEQYSSCKPGPTLGVNYNNLVVPPDHVDVSDVLGKSVQLMWNFSLPKNIRNTTGLILVRPEVFCVMYWKRGESMATAKQKETKGTRMFISDLKPGTDYDIIVEARAKHQNQRDAWDPHDPYLCKEQGPVNTFRTGHPPITPTEFSIIGGTTKSLKLAWNEPIVRGVKVSKYLLAISGPSPPPMDLTSTQDSAIQDGGTPRSVKGGKSSKGNKKYIVSNSLQPLEIVPRVYEVPADTVIYEVRNLVERTEYQITLHMVTPHSDADKIKQLYDNPANVSTVENDIWTPYVSTKGVTAGIDPPEYLHVTKREANALTFEWKPAKAYGMYNLLYYVIRWSEVESEEGEFMTSRDKLPSLRNKRVGAMRIDGDQSAITITNIYPGLHYEAQVEACFGSGKKDSENNMVVSEIALTNKVTAWSRAQPASPKLLLRSINQDEFEFTWDRPVLLNLDTKKSVNMEASSTLRRTLLGYRLEINFEECIFLSPSVTSYVYKHPKPGQTYAFMLSAVTCSTENAKEHRAKWQEYMAQQHAEECNELASDITISFPMEDIDEANSEVVSLNTPLRHEVIQFDWLHCKYSKQGSRNTALSTSRSDAKQHAGEEDSENTGNIVVRYKITGKEIEIESLKIHWTCLHDGEEEHFEDDLEYDSRGYEITKPKQKAIYSVRVEAILEEYGSPVTISSPLIYCQIPGPPDEPLIACRQIAKNGFNLEWNEPQTYGGNEVGGYHVYVNGSRLGKVLPSTCRSCTIPCRPGRTYKVHTVALSCDPAFPESGKSNELIINTQSDNYQKNSPRSGKGSEKRAQLPTLDVHLSSCYDDALEIEWHQPMFGDGTIIDSYTVQWSSLIHPKPQTIGLPGSQQDFVIGNLNPGTSYFVHVIAYNGDKQIVARSTQLDGQTTAVVDTPILRVGTCTGTRIELEWSKPKTYGDARIEKYLLRLDNCDYADVSNDQNSFVFSMCEPGTTYTFQLQAVSTKTGYNSEFSKKLIVTCPGGVAPDLGRVKTTVANCIKVCWKKPALKGAAQVKSYWVYYCPAKAGIFKVSPSDVINDPSVVAHGPLPGNTDDDALEGVNPCEMYNVLLQVDLTPDDCPTLFSEPLRTKAAMPPNPPRITAEIVGMEERVQLEEALHHMVSRRDRLCREINLLRGMVVIKHLADRDEEIARLSQMAGKLDMRIKSALKEVRKYTGTVKVILRWSFPGHDGDAVADGYKIFINGKQYSSDLSVHTTNAMVELPCDPRPHQISVITTTKHPVGSSPDSNTLNISTEEFFPFSFFCYFDTHIRGARFPHVGCCNYEETLQVEASRKHDKPGKPIAYRGTLDKKVPPPSAEAVELRTGEWKPIYDRIGMGSGKPTFVLFWTKWCRASIRLMNFLTKYAEENGQDFAFVTCCTHSGESTKTHLHKLNETFEQHGWSDMSSVRHLCACEQNMDAHLIRRRLSVNRFALSTTAELFGVVGVPSIMVIDKDGMISWQGRYCALNYNSFSLFMRHLYSTVMRLPCDVHDCVTCSAEAHQDFKHTEDLLPSQGAESTTYKPNLFPAFTPSGRSKKDIKKKLKSRHRGASDKGSSPRELAMRHIAMATTPRVQNPYEEEFIEEIFLPKETKTNKGSGKGAKSALFPYIPQSPPTRPKRIRIATGASRRTVSAPGVETSSLKTLLSKT</sequence>
<dbReference type="InterPro" id="IPR003961">
    <property type="entry name" value="FN3_dom"/>
</dbReference>
<feature type="region of interest" description="Disordered" evidence="3">
    <location>
        <begin position="4197"/>
        <end position="4219"/>
    </location>
</feature>
<evidence type="ECO:0000256" key="3">
    <source>
        <dbReference type="SAM" id="MobiDB-lite"/>
    </source>
</evidence>
<feature type="region of interest" description="Disordered" evidence="3">
    <location>
        <begin position="42"/>
        <end position="329"/>
    </location>
</feature>
<feature type="compositionally biased region" description="Basic and acidic residues" evidence="3">
    <location>
        <begin position="1533"/>
        <end position="1549"/>
    </location>
</feature>
<feature type="domain" description="Fibronectin type-III" evidence="4">
    <location>
        <begin position="3718"/>
        <end position="3832"/>
    </location>
</feature>
<feature type="region of interest" description="Disordered" evidence="3">
    <location>
        <begin position="1242"/>
        <end position="2067"/>
    </location>
</feature>
<dbReference type="SUPFAM" id="SSF49265">
    <property type="entry name" value="Fibronectin type III"/>
    <property type="match status" value="6"/>
</dbReference>
<evidence type="ECO:0000313" key="6">
    <source>
        <dbReference type="EnsemblMetazoa" id="CLYHEMP022708.2"/>
    </source>
</evidence>
<feature type="compositionally biased region" description="Basic and acidic residues" evidence="3">
    <location>
        <begin position="1933"/>
        <end position="1949"/>
    </location>
</feature>
<feature type="compositionally biased region" description="Polar residues" evidence="3">
    <location>
        <begin position="4197"/>
        <end position="4210"/>
    </location>
</feature>
<evidence type="ECO:0000313" key="7">
    <source>
        <dbReference type="Proteomes" id="UP000594262"/>
    </source>
</evidence>
<feature type="compositionally biased region" description="Basic and acidic residues" evidence="3">
    <location>
        <begin position="2022"/>
        <end position="2038"/>
    </location>
</feature>
<dbReference type="PANTHER" id="PTHR46708">
    <property type="entry name" value="TENASCIN"/>
    <property type="match status" value="1"/>
</dbReference>
<keyword evidence="7" id="KW-1185">Reference proteome</keyword>
<feature type="compositionally biased region" description="Basic and acidic residues" evidence="3">
    <location>
        <begin position="1858"/>
        <end position="1872"/>
    </location>
</feature>
<feature type="region of interest" description="Disordered" evidence="3">
    <location>
        <begin position="3152"/>
        <end position="3177"/>
    </location>
</feature>
<dbReference type="SMART" id="SM00060">
    <property type="entry name" value="FN3"/>
    <property type="match status" value="11"/>
</dbReference>
<feature type="compositionally biased region" description="Low complexity" evidence="3">
    <location>
        <begin position="1982"/>
        <end position="1996"/>
    </location>
</feature>
<feature type="compositionally biased region" description="Polar residues" evidence="3">
    <location>
        <begin position="2791"/>
        <end position="2813"/>
    </location>
</feature>
<evidence type="ECO:0000256" key="1">
    <source>
        <dbReference type="ARBA" id="ARBA00022737"/>
    </source>
</evidence>
<feature type="domain" description="Fibronectin type-III" evidence="4">
    <location>
        <begin position="4317"/>
        <end position="4408"/>
    </location>
</feature>
<feature type="compositionally biased region" description="Basic and acidic residues" evidence="3">
    <location>
        <begin position="1833"/>
        <end position="1849"/>
    </location>
</feature>
<feature type="compositionally biased region" description="Low complexity" evidence="3">
    <location>
        <begin position="1348"/>
        <end position="1357"/>
    </location>
</feature>
<feature type="compositionally biased region" description="Basic and acidic residues" evidence="3">
    <location>
        <begin position="771"/>
        <end position="788"/>
    </location>
</feature>
<protein>
    <submittedName>
        <fullName evidence="6">Uncharacterized protein</fullName>
    </submittedName>
</protein>
<dbReference type="CDD" id="cd00063">
    <property type="entry name" value="FN3"/>
    <property type="match status" value="5"/>
</dbReference>
<feature type="compositionally biased region" description="Low complexity" evidence="3">
    <location>
        <begin position="3162"/>
        <end position="3171"/>
    </location>
</feature>
<feature type="compositionally biased region" description="Basic and acidic residues" evidence="3">
    <location>
        <begin position="957"/>
        <end position="1017"/>
    </location>
</feature>
<proteinExistence type="predicted"/>
<feature type="compositionally biased region" description="Basic and acidic residues" evidence="3">
    <location>
        <begin position="1683"/>
        <end position="1699"/>
    </location>
</feature>
<feature type="compositionally biased region" description="Basic and acidic residues" evidence="3">
    <location>
        <begin position="1583"/>
        <end position="1597"/>
    </location>
</feature>
<dbReference type="InterPro" id="IPR013783">
    <property type="entry name" value="Ig-like_fold"/>
</dbReference>
<feature type="compositionally biased region" description="Basic and acidic residues" evidence="3">
    <location>
        <begin position="1633"/>
        <end position="1649"/>
    </location>
</feature>
<feature type="region of interest" description="Disordered" evidence="3">
    <location>
        <begin position="2117"/>
        <end position="2174"/>
    </location>
</feature>
<feature type="compositionally biased region" description="Low complexity" evidence="3">
    <location>
        <begin position="1723"/>
        <end position="1732"/>
    </location>
</feature>
<feature type="domain" description="Fibronectin type-III" evidence="4">
    <location>
        <begin position="3256"/>
        <end position="3348"/>
    </location>
</feature>
<dbReference type="OrthoDB" id="10036029at2759"/>
<feature type="region of interest" description="Disordered" evidence="3">
    <location>
        <begin position="604"/>
        <end position="638"/>
    </location>
</feature>
<accession>A0A7M5XGS7</accession>
<dbReference type="EnsemblMetazoa" id="CLYHEMT022708.2">
    <property type="protein sequence ID" value="CLYHEMP022708.2"/>
    <property type="gene ID" value="CLYHEMG022708"/>
</dbReference>
<feature type="region of interest" description="Disordered" evidence="3">
    <location>
        <begin position="1066"/>
        <end position="1226"/>
    </location>
</feature>
<dbReference type="Pfam" id="PF00041">
    <property type="entry name" value="fn3"/>
    <property type="match status" value="3"/>
</dbReference>
<feature type="coiled-coil region" evidence="2">
    <location>
        <begin position="2644"/>
        <end position="2730"/>
    </location>
</feature>
<dbReference type="PROSITE" id="PS51352">
    <property type="entry name" value="THIOREDOXIN_2"/>
    <property type="match status" value="1"/>
</dbReference>
<feature type="domain" description="Fibronectin type-III" evidence="4">
    <location>
        <begin position="4109"/>
        <end position="4202"/>
    </location>
</feature>
<feature type="region of interest" description="Disordered" evidence="3">
    <location>
        <begin position="771"/>
        <end position="1017"/>
    </location>
</feature>
<feature type="region of interest" description="Disordered" evidence="3">
    <location>
        <begin position="3598"/>
        <end position="3630"/>
    </location>
</feature>
<feature type="domain" description="Thioredoxin" evidence="5">
    <location>
        <begin position="4731"/>
        <end position="4905"/>
    </location>
</feature>
<organism evidence="6 7">
    <name type="scientific">Clytia hemisphaerica</name>
    <dbReference type="NCBI Taxonomy" id="252671"/>
    <lineage>
        <taxon>Eukaryota</taxon>
        <taxon>Metazoa</taxon>
        <taxon>Cnidaria</taxon>
        <taxon>Hydrozoa</taxon>
        <taxon>Hydroidolina</taxon>
        <taxon>Leptothecata</taxon>
        <taxon>Obeliida</taxon>
        <taxon>Clytiidae</taxon>
        <taxon>Clytia</taxon>
    </lineage>
</organism>
<feature type="domain" description="Fibronectin type-III" evidence="4">
    <location>
        <begin position="4222"/>
        <end position="4316"/>
    </location>
</feature>
<dbReference type="InterPro" id="IPR036249">
    <property type="entry name" value="Thioredoxin-like_sf"/>
</dbReference>
<feature type="compositionally biased region" description="Basic and acidic residues" evidence="3">
    <location>
        <begin position="1408"/>
        <end position="1422"/>
    </location>
</feature>
<feature type="compositionally biased region" description="Low complexity" evidence="3">
    <location>
        <begin position="1873"/>
        <end position="1882"/>
    </location>
</feature>
<feature type="compositionally biased region" description="Basic and acidic residues" evidence="3">
    <location>
        <begin position="797"/>
        <end position="945"/>
    </location>
</feature>
<feature type="compositionally biased region" description="Polar residues" evidence="3">
    <location>
        <begin position="5061"/>
        <end position="5072"/>
    </location>
</feature>
<feature type="region of interest" description="Disordered" evidence="3">
    <location>
        <begin position="4939"/>
        <end position="4983"/>
    </location>
</feature>
<evidence type="ECO:0000256" key="2">
    <source>
        <dbReference type="SAM" id="Coils"/>
    </source>
</evidence>
<feature type="region of interest" description="Disordered" evidence="3">
    <location>
        <begin position="411"/>
        <end position="439"/>
    </location>
</feature>
<feature type="compositionally biased region" description="Acidic residues" evidence="3">
    <location>
        <begin position="3354"/>
        <end position="3366"/>
    </location>
</feature>
<feature type="compositionally biased region" description="Basic and acidic residues" evidence="3">
    <location>
        <begin position="183"/>
        <end position="197"/>
    </location>
</feature>
<feature type="compositionally biased region" description="Basic and acidic residues" evidence="3">
    <location>
        <begin position="1558"/>
        <end position="1574"/>
    </location>
</feature>
<feature type="compositionally biased region" description="Basic and acidic residues" evidence="3">
    <location>
        <begin position="416"/>
        <end position="434"/>
    </location>
</feature>
<feature type="compositionally biased region" description="Basic and acidic residues" evidence="3">
    <location>
        <begin position="1458"/>
        <end position="1474"/>
    </location>
</feature>
<feature type="compositionally biased region" description="Basic and acidic residues" evidence="3">
    <location>
        <begin position="1808"/>
        <end position="1824"/>
    </location>
</feature>
<feature type="compositionally biased region" description="Basic and acidic residues" evidence="3">
    <location>
        <begin position="267"/>
        <end position="300"/>
    </location>
</feature>
<dbReference type="Proteomes" id="UP000594262">
    <property type="component" value="Unplaced"/>
</dbReference>
<feature type="compositionally biased region" description="Basic and acidic residues" evidence="3">
    <location>
        <begin position="1965"/>
        <end position="1981"/>
    </location>
</feature>
<feature type="compositionally biased region" description="Basic and acidic residues" evidence="3">
    <location>
        <begin position="1997"/>
        <end position="2013"/>
    </location>
</feature>
<dbReference type="PANTHER" id="PTHR46708:SF2">
    <property type="entry name" value="FIBRONECTIN TYPE-III DOMAIN-CONTAINING PROTEIN"/>
    <property type="match status" value="1"/>
</dbReference>
<reference evidence="6" key="1">
    <citation type="submission" date="2021-01" db="UniProtKB">
        <authorList>
            <consortium name="EnsemblMetazoa"/>
        </authorList>
    </citation>
    <scope>IDENTIFICATION</scope>
</reference>
<dbReference type="InterPro" id="IPR013766">
    <property type="entry name" value="Thioredoxin_domain"/>
</dbReference>
<feature type="compositionally biased region" description="Basic and acidic residues" evidence="3">
    <location>
        <begin position="130"/>
        <end position="153"/>
    </location>
</feature>
<feature type="compositionally biased region" description="Basic and acidic residues" evidence="3">
    <location>
        <begin position="1066"/>
        <end position="1223"/>
    </location>
</feature>
<feature type="region of interest" description="Disordered" evidence="3">
    <location>
        <begin position="2186"/>
        <end position="2244"/>
    </location>
</feature>
<feature type="domain" description="Fibronectin type-III" evidence="4">
    <location>
        <begin position="3015"/>
        <end position="3108"/>
    </location>
</feature>
<feature type="compositionally biased region" description="Polar residues" evidence="3">
    <location>
        <begin position="1245"/>
        <end position="1257"/>
    </location>
</feature>
<feature type="compositionally biased region" description="Basic and acidic residues" evidence="3">
    <location>
        <begin position="1483"/>
        <end position="1499"/>
    </location>
</feature>
<feature type="region of interest" description="Disordered" evidence="3">
    <location>
        <begin position="2495"/>
        <end position="2554"/>
    </location>
</feature>
<keyword evidence="1" id="KW-0677">Repeat</keyword>
<feature type="compositionally biased region" description="Low complexity" evidence="3">
    <location>
        <begin position="1598"/>
        <end position="1607"/>
    </location>
</feature>
<feature type="compositionally biased region" description="Polar residues" evidence="3">
    <location>
        <begin position="3386"/>
        <end position="3395"/>
    </location>
</feature>
<feature type="compositionally biased region" description="Basic and acidic residues" evidence="3">
    <location>
        <begin position="1333"/>
        <end position="1347"/>
    </location>
</feature>
<feature type="compositionally biased region" description="Basic and acidic residues" evidence="3">
    <location>
        <begin position="1708"/>
        <end position="1722"/>
    </location>
</feature>
<dbReference type="Gene3D" id="3.40.30.10">
    <property type="entry name" value="Glutaredoxin"/>
    <property type="match status" value="1"/>
</dbReference>
<dbReference type="Gene3D" id="2.60.40.10">
    <property type="entry name" value="Immunoglobulins"/>
    <property type="match status" value="5"/>
</dbReference>
<feature type="region of interest" description="Disordered" evidence="3">
    <location>
        <begin position="2786"/>
        <end position="2814"/>
    </location>
</feature>
<feature type="compositionally biased region" description="Basic and acidic residues" evidence="3">
    <location>
        <begin position="2047"/>
        <end position="2063"/>
    </location>
</feature>
<evidence type="ECO:0000259" key="5">
    <source>
        <dbReference type="PROSITE" id="PS51352"/>
    </source>
</evidence>
<feature type="compositionally biased region" description="Basic and acidic residues" evidence="3">
    <location>
        <begin position="1883"/>
        <end position="1899"/>
    </location>
</feature>
<feature type="compositionally biased region" description="Basic and acidic residues" evidence="3">
    <location>
        <begin position="1508"/>
        <end position="1524"/>
    </location>
</feature>
<feature type="compositionally biased region" description="Basic and acidic residues" evidence="3">
    <location>
        <begin position="1658"/>
        <end position="1674"/>
    </location>
</feature>
<feature type="compositionally biased region" description="Basic and acidic residues" evidence="3">
    <location>
        <begin position="1383"/>
        <end position="1399"/>
    </location>
</feature>
<feature type="region of interest" description="Disordered" evidence="3">
    <location>
        <begin position="4002"/>
        <end position="4021"/>
    </location>
</feature>
<feature type="compositionally biased region" description="Basic and acidic residues" evidence="3">
    <location>
        <begin position="42"/>
        <end position="54"/>
    </location>
</feature>
<dbReference type="SUPFAM" id="SSF52833">
    <property type="entry name" value="Thioredoxin-like"/>
    <property type="match status" value="1"/>
</dbReference>
<evidence type="ECO:0000259" key="4">
    <source>
        <dbReference type="PROSITE" id="PS50853"/>
    </source>
</evidence>
<feature type="compositionally biased region" description="Basic and acidic residues" evidence="3">
    <location>
        <begin position="1315"/>
        <end position="1324"/>
    </location>
</feature>
<feature type="region of interest" description="Disordered" evidence="3">
    <location>
        <begin position="5016"/>
        <end position="5072"/>
    </location>
</feature>
<feature type="compositionally biased region" description="Basic and acidic residues" evidence="3">
    <location>
        <begin position="1608"/>
        <end position="1624"/>
    </location>
</feature>
<feature type="region of interest" description="Disordered" evidence="3">
    <location>
        <begin position="3333"/>
        <end position="3395"/>
    </location>
</feature>
<feature type="compositionally biased region" description="Basic residues" evidence="3">
    <location>
        <begin position="4961"/>
        <end position="4972"/>
    </location>
</feature>
<feature type="compositionally biased region" description="Acidic residues" evidence="3">
    <location>
        <begin position="1790"/>
        <end position="1799"/>
    </location>
</feature>
<feature type="compositionally biased region" description="Basic and acidic residues" evidence="3">
    <location>
        <begin position="1358"/>
        <end position="1374"/>
    </location>
</feature>
<dbReference type="InterPro" id="IPR050991">
    <property type="entry name" value="ECM_Regulatory_Proteins"/>
</dbReference>
<dbReference type="InterPro" id="IPR036116">
    <property type="entry name" value="FN3_sf"/>
</dbReference>
<name>A0A7M5XGS7_9CNID</name>
<dbReference type="PROSITE" id="PS50853">
    <property type="entry name" value="FN3"/>
    <property type="match status" value="6"/>
</dbReference>
<feature type="compositionally biased region" description="Basic and acidic residues" evidence="3">
    <location>
        <begin position="1433"/>
        <end position="1449"/>
    </location>
</feature>